<keyword evidence="3 6" id="KW-0812">Transmembrane</keyword>
<comment type="caution">
    <text evidence="8">The sequence shown here is derived from an EMBL/GenBank/DDBJ whole genome shotgun (WGS) entry which is preliminary data.</text>
</comment>
<dbReference type="AlphaFoldDB" id="A0A2W1JKI8"/>
<reference evidence="8 9" key="1">
    <citation type="journal article" date="2018" name="Sci. Rep.">
        <title>A novel species of the marine cyanobacterium Acaryochloris with a unique pigment content and lifestyle.</title>
        <authorList>
            <person name="Partensky F."/>
            <person name="Six C."/>
            <person name="Ratin M."/>
            <person name="Garczarek L."/>
            <person name="Vaulot D."/>
            <person name="Probert I."/>
            <person name="Calteau A."/>
            <person name="Gourvil P."/>
            <person name="Marie D."/>
            <person name="Grebert T."/>
            <person name="Bouchier C."/>
            <person name="Le Panse S."/>
            <person name="Gachenot M."/>
            <person name="Rodriguez F."/>
            <person name="Garrido J.L."/>
        </authorList>
    </citation>
    <scope>NUCLEOTIDE SEQUENCE [LARGE SCALE GENOMIC DNA]</scope>
    <source>
        <strain evidence="8 9">RCC1774</strain>
    </source>
</reference>
<feature type="transmembrane region" description="Helical" evidence="6">
    <location>
        <begin position="7"/>
        <end position="26"/>
    </location>
</feature>
<keyword evidence="9" id="KW-1185">Reference proteome</keyword>
<dbReference type="EMBL" id="PQWO01000004">
    <property type="protein sequence ID" value="PZD73908.1"/>
    <property type="molecule type" value="Genomic_DNA"/>
</dbReference>
<proteinExistence type="inferred from homology"/>
<feature type="transmembrane region" description="Helical" evidence="6">
    <location>
        <begin position="188"/>
        <end position="208"/>
    </location>
</feature>
<evidence type="ECO:0000256" key="1">
    <source>
        <dbReference type="ARBA" id="ARBA00004651"/>
    </source>
</evidence>
<evidence type="ECO:0000256" key="2">
    <source>
        <dbReference type="ARBA" id="ARBA00022475"/>
    </source>
</evidence>
<organism evidence="8 9">
    <name type="scientific">Acaryochloris thomasi RCC1774</name>
    <dbReference type="NCBI Taxonomy" id="1764569"/>
    <lineage>
        <taxon>Bacteria</taxon>
        <taxon>Bacillati</taxon>
        <taxon>Cyanobacteriota</taxon>
        <taxon>Cyanophyceae</taxon>
        <taxon>Acaryochloridales</taxon>
        <taxon>Acaryochloridaceae</taxon>
        <taxon>Acaryochloris</taxon>
        <taxon>Acaryochloris thomasi</taxon>
    </lineage>
</organism>
<evidence type="ECO:0000256" key="6">
    <source>
        <dbReference type="RuleBase" id="RU366058"/>
    </source>
</evidence>
<comment type="subcellular location">
    <subcellularLocation>
        <location evidence="1 6">Cell membrane</location>
        <topology evidence="1 6">Multi-pass membrane protein</topology>
    </subcellularLocation>
</comment>
<comment type="similarity">
    <text evidence="6">Belongs to the TVP38/TMEM64 family.</text>
</comment>
<evidence type="ECO:0000313" key="8">
    <source>
        <dbReference type="EMBL" id="PZD73908.1"/>
    </source>
</evidence>
<sequence length="219" mass="23579">MNKTLRKVIKFVLIAGGVALAIWAFQQVDLDPLKAKIESLGPWAPVGIFALRTISVVIPIVPSTIWAFFAGSFLDYPVAVATVVFADIVSCSLGFYLAKRYGRGLVEKLVGTRFMGKVDKLSQKHLESNFFLLAGALMTGAFDFVSYSAGLTTTKWKMFLPALVLGALVSDAPMVAIGANLFEKGNGYMFAGLAILSAFCLSILAGWLQKRASPSVTNE</sequence>
<dbReference type="GO" id="GO:0005886">
    <property type="term" value="C:plasma membrane"/>
    <property type="evidence" value="ECO:0007669"/>
    <property type="project" value="UniProtKB-SubCell"/>
</dbReference>
<evidence type="ECO:0000313" key="9">
    <source>
        <dbReference type="Proteomes" id="UP000248857"/>
    </source>
</evidence>
<evidence type="ECO:0000259" key="7">
    <source>
        <dbReference type="Pfam" id="PF09335"/>
    </source>
</evidence>
<dbReference type="OrthoDB" id="531100at2"/>
<dbReference type="InterPro" id="IPR015414">
    <property type="entry name" value="TMEM64"/>
</dbReference>
<keyword evidence="5 6" id="KW-0472">Membrane</keyword>
<evidence type="ECO:0000256" key="3">
    <source>
        <dbReference type="ARBA" id="ARBA00022692"/>
    </source>
</evidence>
<feature type="transmembrane region" description="Helical" evidence="6">
    <location>
        <begin position="76"/>
        <end position="98"/>
    </location>
</feature>
<dbReference type="RefSeq" id="WP_110985839.1">
    <property type="nucleotide sequence ID" value="NZ_CAWNWM010000004.1"/>
</dbReference>
<keyword evidence="4 6" id="KW-1133">Transmembrane helix</keyword>
<protein>
    <recommendedName>
        <fullName evidence="6">TVP38/TMEM64 family membrane protein</fullName>
    </recommendedName>
</protein>
<evidence type="ECO:0000256" key="5">
    <source>
        <dbReference type="ARBA" id="ARBA00023136"/>
    </source>
</evidence>
<accession>A0A2W1JKI8</accession>
<dbReference type="Proteomes" id="UP000248857">
    <property type="component" value="Unassembled WGS sequence"/>
</dbReference>
<gene>
    <name evidence="8" type="primary">ydjZ_3</name>
    <name evidence="8" type="ORF">C1752_01773</name>
</gene>
<keyword evidence="2 6" id="KW-1003">Cell membrane</keyword>
<dbReference type="Pfam" id="PF09335">
    <property type="entry name" value="VTT_dom"/>
    <property type="match status" value="1"/>
</dbReference>
<name>A0A2W1JKI8_9CYAN</name>
<dbReference type="InterPro" id="IPR032816">
    <property type="entry name" value="VTT_dom"/>
</dbReference>
<feature type="domain" description="VTT" evidence="7">
    <location>
        <begin position="61"/>
        <end position="179"/>
    </location>
</feature>
<feature type="transmembrane region" description="Helical" evidence="6">
    <location>
        <begin position="46"/>
        <end position="69"/>
    </location>
</feature>
<dbReference type="PANTHER" id="PTHR12677">
    <property type="entry name" value="GOLGI APPARATUS MEMBRANE PROTEIN TVP38-RELATED"/>
    <property type="match status" value="1"/>
</dbReference>
<feature type="transmembrane region" description="Helical" evidence="6">
    <location>
        <begin position="130"/>
        <end position="147"/>
    </location>
</feature>
<dbReference type="PANTHER" id="PTHR12677:SF59">
    <property type="entry name" value="GOLGI APPARATUS MEMBRANE PROTEIN TVP38-RELATED"/>
    <property type="match status" value="1"/>
</dbReference>
<feature type="transmembrane region" description="Helical" evidence="6">
    <location>
        <begin position="159"/>
        <end position="182"/>
    </location>
</feature>
<evidence type="ECO:0000256" key="4">
    <source>
        <dbReference type="ARBA" id="ARBA00022989"/>
    </source>
</evidence>